<proteinExistence type="predicted"/>
<organism evidence="2 3">
    <name type="scientific">Trichonephila inaurata madagascariensis</name>
    <dbReference type="NCBI Taxonomy" id="2747483"/>
    <lineage>
        <taxon>Eukaryota</taxon>
        <taxon>Metazoa</taxon>
        <taxon>Ecdysozoa</taxon>
        <taxon>Arthropoda</taxon>
        <taxon>Chelicerata</taxon>
        <taxon>Arachnida</taxon>
        <taxon>Araneae</taxon>
        <taxon>Araneomorphae</taxon>
        <taxon>Entelegynae</taxon>
        <taxon>Araneoidea</taxon>
        <taxon>Nephilidae</taxon>
        <taxon>Trichonephila</taxon>
        <taxon>Trichonephila inaurata</taxon>
    </lineage>
</organism>
<gene>
    <name evidence="2" type="ORF">TNIN_436771</name>
</gene>
<evidence type="ECO:0000313" key="3">
    <source>
        <dbReference type="Proteomes" id="UP000886998"/>
    </source>
</evidence>
<protein>
    <submittedName>
        <fullName evidence="2">Uncharacterized protein</fullName>
    </submittedName>
</protein>
<keyword evidence="3" id="KW-1185">Reference proteome</keyword>
<reference evidence="2" key="1">
    <citation type="submission" date="2020-08" db="EMBL/GenBank/DDBJ databases">
        <title>Multicomponent nature underlies the extraordinary mechanical properties of spider dragline silk.</title>
        <authorList>
            <person name="Kono N."/>
            <person name="Nakamura H."/>
            <person name="Mori M."/>
            <person name="Yoshida Y."/>
            <person name="Ohtoshi R."/>
            <person name="Malay A.D."/>
            <person name="Moran D.A.P."/>
            <person name="Tomita M."/>
            <person name="Numata K."/>
            <person name="Arakawa K."/>
        </authorList>
    </citation>
    <scope>NUCLEOTIDE SEQUENCE</scope>
</reference>
<sequence>MSSRELSPYQASRCGAEGRCPSLQPPKPHHSGKAIGGSPSRRRSPRLTRVTDRRTDSAFSRRSDSAGLDYLFSYPLSRSPFRNTDTIHFQLSFS</sequence>
<comment type="caution">
    <text evidence="2">The sequence shown here is derived from an EMBL/GenBank/DDBJ whole genome shotgun (WGS) entry which is preliminary data.</text>
</comment>
<dbReference type="Proteomes" id="UP000886998">
    <property type="component" value="Unassembled WGS sequence"/>
</dbReference>
<evidence type="ECO:0000313" key="2">
    <source>
        <dbReference type="EMBL" id="GFY49337.1"/>
    </source>
</evidence>
<name>A0A8X7C0G6_9ARAC</name>
<accession>A0A8X7C0G6</accession>
<dbReference type="EMBL" id="BMAV01006966">
    <property type="protein sequence ID" value="GFY49337.1"/>
    <property type="molecule type" value="Genomic_DNA"/>
</dbReference>
<dbReference type="AlphaFoldDB" id="A0A8X7C0G6"/>
<feature type="region of interest" description="Disordered" evidence="1">
    <location>
        <begin position="1"/>
        <end position="62"/>
    </location>
</feature>
<evidence type="ECO:0000256" key="1">
    <source>
        <dbReference type="SAM" id="MobiDB-lite"/>
    </source>
</evidence>
<feature type="compositionally biased region" description="Basic and acidic residues" evidence="1">
    <location>
        <begin position="49"/>
        <end position="62"/>
    </location>
</feature>